<protein>
    <submittedName>
        <fullName evidence="1">KsgA methyltransferase (kasugamycin sensitivity)</fullName>
    </submittedName>
</protein>
<evidence type="ECO:0000313" key="1">
    <source>
        <dbReference type="EMBL" id="CAA29785.1"/>
    </source>
</evidence>
<keyword evidence="1" id="KW-0808">Transferase</keyword>
<sequence length="14" mass="1571">MSAVLLRRLISPSK</sequence>
<accession>Q47335</accession>
<dbReference type="GO" id="GO:0032259">
    <property type="term" value="P:methylation"/>
    <property type="evidence" value="ECO:0007669"/>
    <property type="project" value="UniProtKB-KW"/>
</dbReference>
<name>Q47335_ECOLX</name>
<keyword evidence="1" id="KW-0489">Methyltransferase</keyword>
<dbReference type="GO" id="GO:0008168">
    <property type="term" value="F:methyltransferase activity"/>
    <property type="evidence" value="ECO:0007669"/>
    <property type="project" value="UniProtKB-KW"/>
</dbReference>
<proteinExistence type="predicted"/>
<dbReference type="EMBL" id="X06536">
    <property type="protein sequence ID" value="CAA29785.1"/>
    <property type="molecule type" value="Genomic_DNA"/>
</dbReference>
<dbReference type="PIR" id="S00843">
    <property type="entry name" value="S00843"/>
</dbReference>
<reference evidence="1" key="1">
    <citation type="journal article" date="1987" name="Biochimie">
        <title>Characterization of the ksgA gene of Escherichia coli determining kasugamycin sensitivity.</title>
        <authorList>
            <person name="van Gemen B."/>
            <person name="Koets H.J."/>
            <person name="Plooy C.A.M."/>
            <person name="Bodlaender J."/>
            <person name="van Knippenberg P.H."/>
        </authorList>
    </citation>
    <scope>NUCLEOTIDE SEQUENCE</scope>
</reference>
<organism evidence="1">
    <name type="scientific">Escherichia coli</name>
    <dbReference type="NCBI Taxonomy" id="562"/>
    <lineage>
        <taxon>Bacteria</taxon>
        <taxon>Pseudomonadati</taxon>
        <taxon>Pseudomonadota</taxon>
        <taxon>Gammaproteobacteria</taxon>
        <taxon>Enterobacterales</taxon>
        <taxon>Enterobacteriaceae</taxon>
        <taxon>Escherichia</taxon>
    </lineage>
</organism>